<gene>
    <name evidence="1" type="ORF">B9N65_04660</name>
</gene>
<organism evidence="1 2">
    <name type="scientific">Campylobacter concisus</name>
    <dbReference type="NCBI Taxonomy" id="199"/>
    <lineage>
        <taxon>Bacteria</taxon>
        <taxon>Pseudomonadati</taxon>
        <taxon>Campylobacterota</taxon>
        <taxon>Epsilonproteobacteria</taxon>
        <taxon>Campylobacterales</taxon>
        <taxon>Campylobacteraceae</taxon>
        <taxon>Campylobacter</taxon>
    </lineage>
</organism>
<sequence length="262" mass="31410">MKTTNFILNILNSWFDKSPKKPEICDIRKNKLWLYYEDSINFINLLKEYDIKILEIQTYTYKAKNDKELDLSYDFCRNYDYEIVKSRLNNSAYDKDNIFMYEKFLLLDSMARAGYITLFSVIPNLSNNINSVIDNLNLWFNKSPKIYKEKDITKCELWLYYEDGLSFLGLLEENNIKVLGCEALLFYPDKKGVEPNQYHSFSLEHYPLANKNLTWYPKEEKSKYDTCRNFFYDRFEIVKELRKIGYDMLFQTELALSIAKID</sequence>
<evidence type="ECO:0000313" key="2">
    <source>
        <dbReference type="Proteomes" id="UP000196317"/>
    </source>
</evidence>
<protein>
    <submittedName>
        <fullName evidence="1">Uncharacterized protein</fullName>
    </submittedName>
</protein>
<reference evidence="1 2" key="1">
    <citation type="submission" date="2017-04" db="EMBL/GenBank/DDBJ databases">
        <title>Complete genome of Campylobacter concisus ATCC 33237T and draft genomes for an additional eight well characterized C. concisus strains.</title>
        <authorList>
            <person name="Cornelius A.J."/>
            <person name="Miller W.G."/>
            <person name="Lastovica A.J."/>
            <person name="On S.L."/>
            <person name="French N.P."/>
            <person name="Vandenberg O."/>
            <person name="Biggs P.J."/>
        </authorList>
    </citation>
    <scope>NUCLEOTIDE SEQUENCE [LARGE SCALE GENOMIC DNA]</scope>
    <source>
        <strain evidence="1 2">CCUG 19995</strain>
    </source>
</reference>
<accession>A0A1Y5MHN6</accession>
<dbReference type="RefSeq" id="WP_087582995.1">
    <property type="nucleotide sequence ID" value="NZ_NDYN01000004.1"/>
</dbReference>
<dbReference type="AlphaFoldDB" id="A0A1Y5MHN6"/>
<evidence type="ECO:0000313" key="1">
    <source>
        <dbReference type="EMBL" id="OUT08098.1"/>
    </source>
</evidence>
<comment type="caution">
    <text evidence="1">The sequence shown here is derived from an EMBL/GenBank/DDBJ whole genome shotgun (WGS) entry which is preliminary data.</text>
</comment>
<name>A0A1Y5MHN6_9BACT</name>
<proteinExistence type="predicted"/>
<dbReference type="EMBL" id="NDYN01000004">
    <property type="protein sequence ID" value="OUT08098.1"/>
    <property type="molecule type" value="Genomic_DNA"/>
</dbReference>
<dbReference type="Proteomes" id="UP000196317">
    <property type="component" value="Unassembled WGS sequence"/>
</dbReference>